<dbReference type="EMBL" id="UINC01229974">
    <property type="protein sequence ID" value="SVE61905.1"/>
    <property type="molecule type" value="Genomic_DNA"/>
</dbReference>
<dbReference type="GO" id="GO:0032784">
    <property type="term" value="P:regulation of DNA-templated transcription elongation"/>
    <property type="evidence" value="ECO:0007669"/>
    <property type="project" value="InterPro"/>
</dbReference>
<name>A0A383F0C4_9ZZZZ</name>
<protein>
    <recommendedName>
        <fullName evidence="1">Transcription elongation factor GreA/GreB N-terminal domain-containing protein</fullName>
    </recommendedName>
</protein>
<dbReference type="Pfam" id="PF03449">
    <property type="entry name" value="GreA_GreB_N"/>
    <property type="match status" value="1"/>
</dbReference>
<gene>
    <name evidence="2" type="ORF">METZ01_LOCUS514759</name>
</gene>
<dbReference type="InterPro" id="IPR036805">
    <property type="entry name" value="Tscrpt_elong_fac_GreA/B_N_sf"/>
</dbReference>
<organism evidence="2">
    <name type="scientific">marine metagenome</name>
    <dbReference type="NCBI Taxonomy" id="408172"/>
    <lineage>
        <taxon>unclassified sequences</taxon>
        <taxon>metagenomes</taxon>
        <taxon>ecological metagenomes</taxon>
    </lineage>
</organism>
<dbReference type="GO" id="GO:0003677">
    <property type="term" value="F:DNA binding"/>
    <property type="evidence" value="ECO:0007669"/>
    <property type="project" value="InterPro"/>
</dbReference>
<evidence type="ECO:0000259" key="1">
    <source>
        <dbReference type="Pfam" id="PF03449"/>
    </source>
</evidence>
<dbReference type="AlphaFoldDB" id="A0A383F0C4"/>
<dbReference type="InterPro" id="IPR023459">
    <property type="entry name" value="Tscrpt_elong_fac_GreA/B_fam"/>
</dbReference>
<accession>A0A383F0C4</accession>
<dbReference type="PANTHER" id="PTHR30437">
    <property type="entry name" value="TRANSCRIPTION ELONGATION FACTOR GREA"/>
    <property type="match status" value="1"/>
</dbReference>
<dbReference type="GO" id="GO:0070063">
    <property type="term" value="F:RNA polymerase binding"/>
    <property type="evidence" value="ECO:0007669"/>
    <property type="project" value="InterPro"/>
</dbReference>
<reference evidence="2" key="1">
    <citation type="submission" date="2018-05" db="EMBL/GenBank/DDBJ databases">
        <authorList>
            <person name="Lanie J.A."/>
            <person name="Ng W.-L."/>
            <person name="Kazmierczak K.M."/>
            <person name="Andrzejewski T.M."/>
            <person name="Davidsen T.M."/>
            <person name="Wayne K.J."/>
            <person name="Tettelin H."/>
            <person name="Glass J.I."/>
            <person name="Rusch D."/>
            <person name="Podicherti R."/>
            <person name="Tsui H.-C.T."/>
            <person name="Winkler M.E."/>
        </authorList>
    </citation>
    <scope>NUCLEOTIDE SEQUENCE</scope>
</reference>
<feature type="non-terminal residue" evidence="2">
    <location>
        <position position="228"/>
    </location>
</feature>
<dbReference type="SUPFAM" id="SSF46557">
    <property type="entry name" value="GreA transcript cleavage protein, N-terminal domain"/>
    <property type="match status" value="1"/>
</dbReference>
<dbReference type="GO" id="GO:0006354">
    <property type="term" value="P:DNA-templated transcription elongation"/>
    <property type="evidence" value="ECO:0007669"/>
    <property type="project" value="TreeGrafter"/>
</dbReference>
<feature type="domain" description="Transcription elongation factor GreA/GreB N-terminal" evidence="1">
    <location>
        <begin position="143"/>
        <end position="210"/>
    </location>
</feature>
<feature type="non-terminal residue" evidence="2">
    <location>
        <position position="1"/>
    </location>
</feature>
<sequence>SDHLMTGLSQRSLGFEVVAWICKEREGLATDAFANKGISASIIGALERDHLDETTPKTNRLHDLLIDDAELIPDLLVDCDKAEIRHFTRRIQATPVFEGLNKNSLLARIVKRFPLVEDLITGEKKEKKEGKDAEQEKSTSLIVSWESLQDRQEKLEDIINKKIPENSKEIGIAREYGDLKENFEFKAAKQQQAVLMRQKAELEAEISTARGTDFSDANTSSVSIGTIV</sequence>
<dbReference type="InterPro" id="IPR022691">
    <property type="entry name" value="Tscrpt_elong_fac_GreA/B_N"/>
</dbReference>
<evidence type="ECO:0000313" key="2">
    <source>
        <dbReference type="EMBL" id="SVE61905.1"/>
    </source>
</evidence>
<dbReference type="Gene3D" id="1.10.287.180">
    <property type="entry name" value="Transcription elongation factor, GreA/GreB, N-terminal domain"/>
    <property type="match status" value="1"/>
</dbReference>
<proteinExistence type="predicted"/>
<dbReference type="PANTHER" id="PTHR30437:SF4">
    <property type="entry name" value="TRANSCRIPTION ELONGATION FACTOR GREA"/>
    <property type="match status" value="1"/>
</dbReference>